<accession>A0A6G1IXG1</accession>
<organism evidence="1 2">
    <name type="scientific">Lentithecium fluviatile CBS 122367</name>
    <dbReference type="NCBI Taxonomy" id="1168545"/>
    <lineage>
        <taxon>Eukaryota</taxon>
        <taxon>Fungi</taxon>
        <taxon>Dikarya</taxon>
        <taxon>Ascomycota</taxon>
        <taxon>Pezizomycotina</taxon>
        <taxon>Dothideomycetes</taxon>
        <taxon>Pleosporomycetidae</taxon>
        <taxon>Pleosporales</taxon>
        <taxon>Massarineae</taxon>
        <taxon>Lentitheciaceae</taxon>
        <taxon>Lentithecium</taxon>
    </lineage>
</organism>
<protein>
    <submittedName>
        <fullName evidence="1">Uncharacterized protein</fullName>
    </submittedName>
</protein>
<dbReference type="EMBL" id="MU005585">
    <property type="protein sequence ID" value="KAF2682937.1"/>
    <property type="molecule type" value="Genomic_DNA"/>
</dbReference>
<keyword evidence="2" id="KW-1185">Reference proteome</keyword>
<sequence>MGACLEAASVTAFTVRKKEFGDVSAVEYGEQTKGKSWRQLGCDVYPHEHNASTLSHHEWRCRMAQSPVGDALLNAAIASLTAAGSTVAQLDINCVLEMECMWAFEGQPDGLDLSRLDTLLFHPEMAGMSEHLEWEIDQFGLRRTYKIRAPLKLHPNHVDTRCGNAILALLKPGKAALKHLEILPEFTNGWPLSWPVLYPDRFADEVIVLPALERFRTSAELHLRNFKEFITGAEKLTQLELELQLPSFWKVVRSLAGYPSPSFSYTAGVSRDTDRRYSGVEYVASYGRRQ</sequence>
<dbReference type="Proteomes" id="UP000799291">
    <property type="component" value="Unassembled WGS sequence"/>
</dbReference>
<dbReference type="OrthoDB" id="5010675at2759"/>
<gene>
    <name evidence="1" type="ORF">K458DRAFT_48374</name>
</gene>
<reference evidence="1" key="1">
    <citation type="journal article" date="2020" name="Stud. Mycol.">
        <title>101 Dothideomycetes genomes: a test case for predicting lifestyles and emergence of pathogens.</title>
        <authorList>
            <person name="Haridas S."/>
            <person name="Albert R."/>
            <person name="Binder M."/>
            <person name="Bloem J."/>
            <person name="Labutti K."/>
            <person name="Salamov A."/>
            <person name="Andreopoulos B."/>
            <person name="Baker S."/>
            <person name="Barry K."/>
            <person name="Bills G."/>
            <person name="Bluhm B."/>
            <person name="Cannon C."/>
            <person name="Castanera R."/>
            <person name="Culley D."/>
            <person name="Daum C."/>
            <person name="Ezra D."/>
            <person name="Gonzalez J."/>
            <person name="Henrissat B."/>
            <person name="Kuo A."/>
            <person name="Liang C."/>
            <person name="Lipzen A."/>
            <person name="Lutzoni F."/>
            <person name="Magnuson J."/>
            <person name="Mondo S."/>
            <person name="Nolan M."/>
            <person name="Ohm R."/>
            <person name="Pangilinan J."/>
            <person name="Park H.-J."/>
            <person name="Ramirez L."/>
            <person name="Alfaro M."/>
            <person name="Sun H."/>
            <person name="Tritt A."/>
            <person name="Yoshinaga Y."/>
            <person name="Zwiers L.-H."/>
            <person name="Turgeon B."/>
            <person name="Goodwin S."/>
            <person name="Spatafora J."/>
            <person name="Crous P."/>
            <person name="Grigoriev I."/>
        </authorList>
    </citation>
    <scope>NUCLEOTIDE SEQUENCE</scope>
    <source>
        <strain evidence="1">CBS 122367</strain>
    </source>
</reference>
<evidence type="ECO:0000313" key="2">
    <source>
        <dbReference type="Proteomes" id="UP000799291"/>
    </source>
</evidence>
<proteinExistence type="predicted"/>
<name>A0A6G1IXG1_9PLEO</name>
<evidence type="ECO:0000313" key="1">
    <source>
        <dbReference type="EMBL" id="KAF2682937.1"/>
    </source>
</evidence>
<dbReference type="AlphaFoldDB" id="A0A6G1IXG1"/>